<dbReference type="InterPro" id="IPR001650">
    <property type="entry name" value="Helicase_C-like"/>
</dbReference>
<keyword evidence="1" id="KW-0547">Nucleotide-binding</keyword>
<dbReference type="SMART" id="SM00490">
    <property type="entry name" value="HELICc"/>
    <property type="match status" value="1"/>
</dbReference>
<proteinExistence type="predicted"/>
<dbReference type="SMART" id="SM00487">
    <property type="entry name" value="DEXDc"/>
    <property type="match status" value="1"/>
</dbReference>
<reference evidence="8 9" key="1">
    <citation type="submission" date="2024-10" db="EMBL/GenBank/DDBJ databases">
        <title>Updated reference genomes for cyclostephanoid diatoms.</title>
        <authorList>
            <person name="Roberts W.R."/>
            <person name="Alverson A.J."/>
        </authorList>
    </citation>
    <scope>NUCLEOTIDE SEQUENCE [LARGE SCALE GENOMIC DNA]</scope>
    <source>
        <strain evidence="8 9">AJA232-27</strain>
    </source>
</reference>
<evidence type="ECO:0000259" key="7">
    <source>
        <dbReference type="PROSITE" id="PS51194"/>
    </source>
</evidence>
<evidence type="ECO:0000259" key="6">
    <source>
        <dbReference type="PROSITE" id="PS51192"/>
    </source>
</evidence>
<evidence type="ECO:0000256" key="2">
    <source>
        <dbReference type="ARBA" id="ARBA00022801"/>
    </source>
</evidence>
<gene>
    <name evidence="8" type="ORF">ACHAWU_002254</name>
</gene>
<keyword evidence="2" id="KW-0378">Hydrolase</keyword>
<feature type="domain" description="Helicase ATP-binding" evidence="6">
    <location>
        <begin position="226"/>
        <end position="502"/>
    </location>
</feature>
<dbReference type="GO" id="GO:0016787">
    <property type="term" value="F:hydrolase activity"/>
    <property type="evidence" value="ECO:0007669"/>
    <property type="project" value="UniProtKB-KW"/>
</dbReference>
<dbReference type="PROSITE" id="PS51194">
    <property type="entry name" value="HELICASE_CTER"/>
    <property type="match status" value="1"/>
</dbReference>
<feature type="region of interest" description="Disordered" evidence="5">
    <location>
        <begin position="289"/>
        <end position="327"/>
    </location>
</feature>
<dbReference type="AlphaFoldDB" id="A0ABD3MTQ1"/>
<feature type="region of interest" description="Disordered" evidence="5">
    <location>
        <begin position="41"/>
        <end position="64"/>
    </location>
</feature>
<keyword evidence="4" id="KW-0067">ATP-binding</keyword>
<dbReference type="Pfam" id="PF00270">
    <property type="entry name" value="DEAD"/>
    <property type="match status" value="1"/>
</dbReference>
<evidence type="ECO:0000256" key="1">
    <source>
        <dbReference type="ARBA" id="ARBA00022741"/>
    </source>
</evidence>
<evidence type="ECO:0000313" key="9">
    <source>
        <dbReference type="Proteomes" id="UP001530293"/>
    </source>
</evidence>
<evidence type="ECO:0000256" key="5">
    <source>
        <dbReference type="SAM" id="MobiDB-lite"/>
    </source>
</evidence>
<dbReference type="InterPro" id="IPR011545">
    <property type="entry name" value="DEAD/DEAH_box_helicase_dom"/>
</dbReference>
<dbReference type="PANTHER" id="PTHR47963">
    <property type="entry name" value="DEAD-BOX ATP-DEPENDENT RNA HELICASE 47, MITOCHONDRIAL"/>
    <property type="match status" value="1"/>
</dbReference>
<dbReference type="InterPro" id="IPR014001">
    <property type="entry name" value="Helicase_ATP-bd"/>
</dbReference>
<dbReference type="GO" id="GO:0005524">
    <property type="term" value="F:ATP binding"/>
    <property type="evidence" value="ECO:0007669"/>
    <property type="project" value="UniProtKB-KW"/>
</dbReference>
<dbReference type="GO" id="GO:0004386">
    <property type="term" value="F:helicase activity"/>
    <property type="evidence" value="ECO:0007669"/>
    <property type="project" value="UniProtKB-KW"/>
</dbReference>
<dbReference type="PANTHER" id="PTHR47963:SF10">
    <property type="entry name" value="ATP-DEPENDENT RNA HELICASE DDX6_DHH1"/>
    <property type="match status" value="1"/>
</dbReference>
<feature type="compositionally biased region" description="Low complexity" evidence="5">
    <location>
        <begin position="50"/>
        <end position="59"/>
    </location>
</feature>
<feature type="region of interest" description="Disordered" evidence="5">
    <location>
        <begin position="131"/>
        <end position="153"/>
    </location>
</feature>
<dbReference type="InterPro" id="IPR027417">
    <property type="entry name" value="P-loop_NTPase"/>
</dbReference>
<dbReference type="InterPro" id="IPR050547">
    <property type="entry name" value="DEAD_box_RNA_helicases"/>
</dbReference>
<evidence type="ECO:0000256" key="3">
    <source>
        <dbReference type="ARBA" id="ARBA00022806"/>
    </source>
</evidence>
<protein>
    <recommendedName>
        <fullName evidence="10">P-loop containing nucleoside triphosphate hydrolase protein</fullName>
    </recommendedName>
</protein>
<dbReference type="SUPFAM" id="SSF52540">
    <property type="entry name" value="P-loop containing nucleoside triphosphate hydrolases"/>
    <property type="match status" value="1"/>
</dbReference>
<dbReference type="EMBL" id="JALLBG020000096">
    <property type="protein sequence ID" value="KAL3765336.1"/>
    <property type="molecule type" value="Genomic_DNA"/>
</dbReference>
<organism evidence="8 9">
    <name type="scientific">Discostella pseudostelligera</name>
    <dbReference type="NCBI Taxonomy" id="259834"/>
    <lineage>
        <taxon>Eukaryota</taxon>
        <taxon>Sar</taxon>
        <taxon>Stramenopiles</taxon>
        <taxon>Ochrophyta</taxon>
        <taxon>Bacillariophyta</taxon>
        <taxon>Coscinodiscophyceae</taxon>
        <taxon>Thalassiosirophycidae</taxon>
        <taxon>Stephanodiscales</taxon>
        <taxon>Stephanodiscaceae</taxon>
        <taxon>Discostella</taxon>
    </lineage>
</organism>
<feature type="compositionally biased region" description="Low complexity" evidence="5">
    <location>
        <begin position="86"/>
        <end position="102"/>
    </location>
</feature>
<name>A0ABD3MTQ1_9STRA</name>
<dbReference type="Gene3D" id="3.40.50.300">
    <property type="entry name" value="P-loop containing nucleotide triphosphate hydrolases"/>
    <property type="match status" value="2"/>
</dbReference>
<feature type="region of interest" description="Disordered" evidence="5">
    <location>
        <begin position="81"/>
        <end position="102"/>
    </location>
</feature>
<evidence type="ECO:0008006" key="10">
    <source>
        <dbReference type="Google" id="ProtNLM"/>
    </source>
</evidence>
<comment type="caution">
    <text evidence="8">The sequence shown here is derived from an EMBL/GenBank/DDBJ whole genome shotgun (WGS) entry which is preliminary data.</text>
</comment>
<sequence>MGRSILPMAAMAMPLVTSHPHSPLSCSVTLPLAWSLNPSSVPLSHRHRSNSSSSSSPTSRVRRSHASPLLFAVYNVRSRVRRRLSTPRTSSPSSSSLLLSSSSDSHAASSYETWGDGKLIPETFVELYSPSSSSSSSSLHNNDSTNKHHRRRKGSMMPYLPEWLLERTTNLGYYHPTLMQRLALDVLLPRMEISGGVSNNNSTYEEEDVVDGRRTKVDNEEDEHEIDNNAEFDDVILHAQTGSGKTLAYLLPTICDVDPSRQTMQAVIIVPTRELGLQVVKIARRLAGGGGGGGTDAHVNEAEDDEDEDEDAFDGEENYDESNAATSDSIIDATTETTTPSTVRRKKIIIMPILQGSINARVRGWAKSEPPHIVVGTPEELCGLLSRFVKRDNDDFVKSVSTLVVDEVDACLSSWRGGGGGGGGGGGQQQGGALHEVLSKYLNPRNVDHYRDGSDDDIDNADFNNGRRRIRYRREATTQSQQLQQRRRRRTIFASATIPQHNHFAKSCVRNGWTLQEPTILTVGAGPGGTVGVVPPTLEHVYVVCKDVNSKMGGLRRWMKKELLRGNEKESSSIIRNKSKKVLIFCNDSKPRQLEELAQTLSDDWNGVMWNEGSSSTDGGKNDDNYDAVISILRLSDTPGARAAAMAGFRGPFVNTIGMGRGLPVVGIEEEVAVGGDGKLRILLSTDLAARGLDVPDVTHVVNFDLPGGGGGDWYDAYVHRGGRAGRLGRKGKVMTLITHEEEFVMGRLANRLSLDLKCVARQVAVS</sequence>
<evidence type="ECO:0000313" key="8">
    <source>
        <dbReference type="EMBL" id="KAL3765336.1"/>
    </source>
</evidence>
<keyword evidence="3" id="KW-0347">Helicase</keyword>
<feature type="domain" description="Helicase C-terminal" evidence="7">
    <location>
        <begin position="558"/>
        <end position="767"/>
    </location>
</feature>
<dbReference type="Proteomes" id="UP001530293">
    <property type="component" value="Unassembled WGS sequence"/>
</dbReference>
<keyword evidence="9" id="KW-1185">Reference proteome</keyword>
<feature type="compositionally biased region" description="Acidic residues" evidence="5">
    <location>
        <begin position="302"/>
        <end position="320"/>
    </location>
</feature>
<dbReference type="Pfam" id="PF00271">
    <property type="entry name" value="Helicase_C"/>
    <property type="match status" value="1"/>
</dbReference>
<evidence type="ECO:0000256" key="4">
    <source>
        <dbReference type="ARBA" id="ARBA00022840"/>
    </source>
</evidence>
<accession>A0ABD3MTQ1</accession>
<dbReference type="PROSITE" id="PS51192">
    <property type="entry name" value="HELICASE_ATP_BIND_1"/>
    <property type="match status" value="1"/>
</dbReference>